<dbReference type="Pfam" id="PF00840">
    <property type="entry name" value="Glyco_hydro_7"/>
    <property type="match status" value="1"/>
</dbReference>
<dbReference type="SUPFAM" id="SSF57180">
    <property type="entry name" value="Cellulose-binding domain"/>
    <property type="match status" value="1"/>
</dbReference>
<comment type="function">
    <text evidence="2">The biological conversion of cellulose to glucose generally requires three types of hydrolytic enzymes: (1) Endoglucanases which cut internal beta-1,4-glucosidic bonds; (2) Exocellobiohydrolases that cut the disaccharide cellobiose from the non-reducing end of the cellulose polymer chain; (3) Beta-1,4-glucosidases which hydrolyze the cellobiose and other short cello-oligosaccharides to glucose.</text>
</comment>
<evidence type="ECO:0000256" key="1">
    <source>
        <dbReference type="ARBA" id="ARBA00001641"/>
    </source>
</evidence>
<dbReference type="InterPro" id="IPR000254">
    <property type="entry name" value="CBD"/>
</dbReference>
<feature type="region of interest" description="Disordered" evidence="13">
    <location>
        <begin position="459"/>
        <end position="507"/>
    </location>
</feature>
<keyword evidence="8" id="KW-0325">Glycoprotein</keyword>
<dbReference type="CDD" id="cd07999">
    <property type="entry name" value="GH7_CBH_EG"/>
    <property type="match status" value="1"/>
</dbReference>
<dbReference type="PROSITE" id="PS51164">
    <property type="entry name" value="CBM1_2"/>
    <property type="match status" value="1"/>
</dbReference>
<dbReference type="InterPro" id="IPR001722">
    <property type="entry name" value="Glyco_hydro_7"/>
</dbReference>
<dbReference type="PROSITE" id="PS00562">
    <property type="entry name" value="CBM1_1"/>
    <property type="match status" value="1"/>
</dbReference>
<evidence type="ECO:0000256" key="11">
    <source>
        <dbReference type="ARBA" id="ARBA00023326"/>
    </source>
</evidence>
<dbReference type="EMBL" id="BLJY01000005">
    <property type="protein sequence ID" value="GFF15867.1"/>
    <property type="molecule type" value="Genomic_DNA"/>
</dbReference>
<keyword evidence="4 14" id="KW-0732">Signal</keyword>
<gene>
    <name evidence="15" type="ORF">ATEIFO6365_0005005700</name>
</gene>
<sequence>MPSTYDIYKKLLLLASFLGASQAQQVGTSKAEVHPSLTWQTCTSGGSCTTVNGKVVVDANWRWVHNVDGYNNCYTGNTWDTTLCPDDETCASNCALEGADYSGTYGVTTSGNSLRLNFVTQASQKNIGSRLYLMEDDTTYKMFKLLNQEFTFDVDVSNLPCGLNGAVYFVSMDADGGMAKYPANKAGAKYGTGYCDSQCPRDLKFINGMANVEGWEPSANDANAGTGNHGSCCAEMDIWEANSISTAYTPHPCDTPGQVMCTGDSCGGTYSSDRYGGTCDPDGCDFNSYRQGNKTFYGPGMTVDTKSKITVVTQFLTNDGTASGTLSEIKRFYVQNGKVIPNSQSTWSGVSGNSITTAYCNAQKTLFGDTDVFSKHGGMEGMGAALAEGMVLVLSLWDDHNSNMLWLDSNYPTDKPSTTPGVARGSCDISSGDPKDVEANDANAYVVYSNIKVGPIGSTFSGSTGGGSSSSTTATSKTTTTSATRTTTTTTKTTTTSASSTSTGGAQHWAQCGGIGWTGPTTCVAPYTCQKQNDYYSQCL</sequence>
<dbReference type="PANTHER" id="PTHR33753">
    <property type="entry name" value="1,4-BETA-D-GLUCAN CELLOBIOHYDROLASE B"/>
    <property type="match status" value="1"/>
</dbReference>
<feature type="chain" id="PRO_5044229303" description="Glucanase" evidence="14">
    <location>
        <begin position="24"/>
        <end position="540"/>
    </location>
</feature>
<dbReference type="VEuPathDB" id="FungiDB:ATEG_05002"/>
<comment type="catalytic activity">
    <reaction evidence="1">
        <text>Hydrolysis of (1-&gt;4)-beta-D-glucosidic linkages in cellulose and cellotetraose, releasing cellobiose from the non-reducing ends of the chains.</text>
        <dbReference type="EC" id="3.2.1.91"/>
    </reaction>
</comment>
<keyword evidence="9" id="KW-0119">Carbohydrate metabolism</keyword>
<keyword evidence="6 12" id="KW-0136">Cellulose degradation</keyword>
<keyword evidence="10 12" id="KW-0326">Glycosidase</keyword>
<dbReference type="GO" id="GO:0030245">
    <property type="term" value="P:cellulose catabolic process"/>
    <property type="evidence" value="ECO:0007669"/>
    <property type="project" value="UniProtKB-KW"/>
</dbReference>
<evidence type="ECO:0000256" key="7">
    <source>
        <dbReference type="ARBA" id="ARBA00023157"/>
    </source>
</evidence>
<feature type="signal peptide" evidence="14">
    <location>
        <begin position="1"/>
        <end position="23"/>
    </location>
</feature>
<dbReference type="Gene3D" id="2.70.100.10">
    <property type="entry name" value="Glycoside hydrolase, family 7, domain"/>
    <property type="match status" value="1"/>
</dbReference>
<keyword evidence="7" id="KW-1015">Disulfide bond</keyword>
<protein>
    <recommendedName>
        <fullName evidence="12">Glucanase</fullName>
        <ecNumber evidence="12">3.2.1.-</ecNumber>
    </recommendedName>
</protein>
<dbReference type="AlphaFoldDB" id="A0A5M3Z4I7"/>
<evidence type="ECO:0000256" key="9">
    <source>
        <dbReference type="ARBA" id="ARBA00023277"/>
    </source>
</evidence>
<dbReference type="GO" id="GO:0005576">
    <property type="term" value="C:extracellular region"/>
    <property type="evidence" value="ECO:0007669"/>
    <property type="project" value="InterPro"/>
</dbReference>
<proteinExistence type="inferred from homology"/>
<evidence type="ECO:0000313" key="16">
    <source>
        <dbReference type="Proteomes" id="UP000452235"/>
    </source>
</evidence>
<dbReference type="PANTHER" id="PTHR33753:SF2">
    <property type="entry name" value="GLYCOSIDE HYDROLASE FAMILY 7 PROTEIN"/>
    <property type="match status" value="1"/>
</dbReference>
<dbReference type="InterPro" id="IPR035971">
    <property type="entry name" value="CBD_sf"/>
</dbReference>
<keyword evidence="5 12" id="KW-0378">Hydrolase</keyword>
<keyword evidence="16" id="KW-1185">Reference proteome</keyword>
<organism evidence="15 16">
    <name type="scientific">Aspergillus terreus</name>
    <dbReference type="NCBI Taxonomy" id="33178"/>
    <lineage>
        <taxon>Eukaryota</taxon>
        <taxon>Fungi</taxon>
        <taxon>Dikarya</taxon>
        <taxon>Ascomycota</taxon>
        <taxon>Pezizomycotina</taxon>
        <taxon>Eurotiomycetes</taxon>
        <taxon>Eurotiomycetidae</taxon>
        <taxon>Eurotiales</taxon>
        <taxon>Aspergillaceae</taxon>
        <taxon>Aspergillus</taxon>
        <taxon>Aspergillus subgen. Circumdati</taxon>
    </lineage>
</organism>
<evidence type="ECO:0000256" key="14">
    <source>
        <dbReference type="SAM" id="SignalP"/>
    </source>
</evidence>
<dbReference type="SUPFAM" id="SSF49899">
    <property type="entry name" value="Concanavalin A-like lectins/glucanases"/>
    <property type="match status" value="1"/>
</dbReference>
<feature type="region of interest" description="Disordered" evidence="13">
    <location>
        <begin position="413"/>
        <end position="434"/>
    </location>
</feature>
<dbReference type="OrthoDB" id="412382at2759"/>
<feature type="compositionally biased region" description="Low complexity" evidence="13">
    <location>
        <begin position="469"/>
        <end position="506"/>
    </location>
</feature>
<keyword evidence="11 12" id="KW-0624">Polysaccharide degradation</keyword>
<comment type="similarity">
    <text evidence="3 12">Belongs to the glycosyl hydrolase 7 (cellulase C) family.</text>
</comment>
<comment type="caution">
    <text evidence="15">The sequence shown here is derived from an EMBL/GenBank/DDBJ whole genome shotgun (WGS) entry which is preliminary data.</text>
</comment>
<evidence type="ECO:0000256" key="2">
    <source>
        <dbReference type="ARBA" id="ARBA00002392"/>
    </source>
</evidence>
<dbReference type="Proteomes" id="UP000452235">
    <property type="component" value="Unassembled WGS sequence"/>
</dbReference>
<evidence type="ECO:0000256" key="5">
    <source>
        <dbReference type="ARBA" id="ARBA00022801"/>
    </source>
</evidence>
<evidence type="ECO:0000313" key="15">
    <source>
        <dbReference type="EMBL" id="GFF15867.1"/>
    </source>
</evidence>
<dbReference type="GO" id="GO:0030248">
    <property type="term" value="F:cellulose binding"/>
    <property type="evidence" value="ECO:0007669"/>
    <property type="project" value="InterPro"/>
</dbReference>
<evidence type="ECO:0000256" key="13">
    <source>
        <dbReference type="SAM" id="MobiDB-lite"/>
    </source>
</evidence>
<dbReference type="InterPro" id="IPR013320">
    <property type="entry name" value="ConA-like_dom_sf"/>
</dbReference>
<evidence type="ECO:0000256" key="3">
    <source>
        <dbReference type="ARBA" id="ARBA00006044"/>
    </source>
</evidence>
<name>A0A5M3Z4I7_ASPTE</name>
<dbReference type="PRINTS" id="PR00734">
    <property type="entry name" value="GLHYDRLASE7"/>
</dbReference>
<dbReference type="EC" id="3.2.1.-" evidence="12"/>
<evidence type="ECO:0000256" key="10">
    <source>
        <dbReference type="ARBA" id="ARBA00023295"/>
    </source>
</evidence>
<dbReference type="Pfam" id="PF00734">
    <property type="entry name" value="CBM_1"/>
    <property type="match status" value="1"/>
</dbReference>
<reference evidence="15 16" key="1">
    <citation type="submission" date="2020-01" db="EMBL/GenBank/DDBJ databases">
        <title>Aspergillus terreus IFO 6365 whole genome shotgun sequence.</title>
        <authorList>
            <person name="Kanamasa S."/>
            <person name="Takahashi H."/>
        </authorList>
    </citation>
    <scope>NUCLEOTIDE SEQUENCE [LARGE SCALE GENOMIC DNA]</scope>
    <source>
        <strain evidence="15 16">IFO 6365</strain>
    </source>
</reference>
<dbReference type="GO" id="GO:0016162">
    <property type="term" value="F:cellulose 1,4-beta-cellobiosidase activity"/>
    <property type="evidence" value="ECO:0007669"/>
    <property type="project" value="UniProtKB-EC"/>
</dbReference>
<accession>A0A5M3Z4I7</accession>
<dbReference type="InterPro" id="IPR037019">
    <property type="entry name" value="Glyco_hydro_7_sf"/>
</dbReference>
<evidence type="ECO:0000256" key="12">
    <source>
        <dbReference type="RuleBase" id="RU361164"/>
    </source>
</evidence>
<evidence type="ECO:0000256" key="8">
    <source>
        <dbReference type="ARBA" id="ARBA00023180"/>
    </source>
</evidence>
<dbReference type="SMART" id="SM00236">
    <property type="entry name" value="fCBD"/>
    <property type="match status" value="1"/>
</dbReference>
<dbReference type="FunFam" id="2.70.100.10:FF:000001">
    <property type="entry name" value="Glucanase"/>
    <property type="match status" value="1"/>
</dbReference>
<evidence type="ECO:0000256" key="4">
    <source>
        <dbReference type="ARBA" id="ARBA00022729"/>
    </source>
</evidence>
<evidence type="ECO:0000256" key="6">
    <source>
        <dbReference type="ARBA" id="ARBA00023001"/>
    </source>
</evidence>